<evidence type="ECO:0000313" key="1">
    <source>
        <dbReference type="EMBL" id="KAK7686300.1"/>
    </source>
</evidence>
<proteinExistence type="predicted"/>
<evidence type="ECO:0000313" key="2">
    <source>
        <dbReference type="Proteomes" id="UP001385951"/>
    </source>
</evidence>
<protein>
    <submittedName>
        <fullName evidence="1">Uncharacterized protein</fullName>
    </submittedName>
</protein>
<accession>A0AAW0G593</accession>
<keyword evidence="2" id="KW-1185">Reference proteome</keyword>
<reference evidence="1 2" key="1">
    <citation type="submission" date="2022-09" db="EMBL/GenBank/DDBJ databases">
        <authorList>
            <person name="Palmer J.M."/>
        </authorList>
    </citation>
    <scope>NUCLEOTIDE SEQUENCE [LARGE SCALE GENOMIC DNA]</scope>
    <source>
        <strain evidence="1 2">DSM 7382</strain>
    </source>
</reference>
<comment type="caution">
    <text evidence="1">The sequence shown here is derived from an EMBL/GenBank/DDBJ whole genome shotgun (WGS) entry which is preliminary data.</text>
</comment>
<name>A0AAW0G593_9APHY</name>
<organism evidence="1 2">
    <name type="scientific">Cerrena zonata</name>
    <dbReference type="NCBI Taxonomy" id="2478898"/>
    <lineage>
        <taxon>Eukaryota</taxon>
        <taxon>Fungi</taxon>
        <taxon>Dikarya</taxon>
        <taxon>Basidiomycota</taxon>
        <taxon>Agaricomycotina</taxon>
        <taxon>Agaricomycetes</taxon>
        <taxon>Polyporales</taxon>
        <taxon>Cerrenaceae</taxon>
        <taxon>Cerrena</taxon>
    </lineage>
</organism>
<gene>
    <name evidence="1" type="ORF">QCA50_010524</name>
</gene>
<dbReference type="Proteomes" id="UP001385951">
    <property type="component" value="Unassembled WGS sequence"/>
</dbReference>
<sequence length="125" mass="13917">MPIAPGGIGSTPARWGNVLDSALIDSGRPSLRRLARAASEGWKDALGERRKSMRITRRKKGIVLNCMLSDDERLKETRAHAIRSTMSVSSLDSAWILSEQARFVDTRQKAEGSRDSRTQQLICSY</sequence>
<dbReference type="AlphaFoldDB" id="A0AAW0G593"/>
<dbReference type="EMBL" id="JASBNA010000017">
    <property type="protein sequence ID" value="KAK7686300.1"/>
    <property type="molecule type" value="Genomic_DNA"/>
</dbReference>